<dbReference type="SUPFAM" id="SSF52172">
    <property type="entry name" value="CheY-like"/>
    <property type="match status" value="1"/>
</dbReference>
<feature type="transmembrane region" description="Helical" evidence="12">
    <location>
        <begin position="455"/>
        <end position="480"/>
    </location>
</feature>
<dbReference type="CDD" id="cd00082">
    <property type="entry name" value="HisKA"/>
    <property type="match status" value="1"/>
</dbReference>
<comment type="catalytic activity">
    <reaction evidence="1">
        <text>ATP + protein L-histidine = ADP + protein N-phospho-L-histidine.</text>
        <dbReference type="EC" id="2.7.13.3"/>
    </reaction>
</comment>
<keyword evidence="8" id="KW-0902">Two-component regulatory system</keyword>
<evidence type="ECO:0000256" key="2">
    <source>
        <dbReference type="ARBA" id="ARBA00004477"/>
    </source>
</evidence>
<evidence type="ECO:0000256" key="3">
    <source>
        <dbReference type="ARBA" id="ARBA00012438"/>
    </source>
</evidence>
<dbReference type="PANTHER" id="PTHR43711">
    <property type="entry name" value="TWO-COMPONENT HISTIDINE KINASE"/>
    <property type="match status" value="1"/>
</dbReference>
<sequence length="1255" mass="140573">MLFSEMAEEGRRRNYSCSPTVGTDTPIMATPLRKVCNRILGFATSCRKNTAPCGRRIFHRDVEQDEFQYGNTHCLSSYYSVFVVRLAIMAMLAILIGLLTILTWHFTRSYTKKSLDTLASGLRYELLQRPILRMWNILNSTAEITAAQVELSQYVIRRYSKTTIQAEQVELYQVMRDVTWALFASRKALNAITINYRNGFVQAFHRDHRSNNTFYIYSDLRNYSINAKGPSDTNMFSSHEAWNDQSIHGNFTAIWYREPLDPTTGEKIGKASAIPPDDLINIAGLSQVPDGVASWHVAVSKYTDSPLLSAALPVWDASNKSIVAVVGVTTALYSVGQLMRELVEVHSGYIYLTSQEGYLLATSTNAPLLTNSTTRPDLIMAVDTEEPTIRMGAQWLERVYGNKFPPGHVVHVENAKLGKQQYYIDSFFLNLKRLPIVGVIIIPRRYIMGKVDERAFKTLVVLISASLCILVIGCVFILILTDGVSKEMKLRAELISHLDARRRAEASNNYKSQFLANMSHELRTPMAAVIGLLDILICDDCLTNEQYATVTQIRKCSTALLRLLNNILDLSKVESGKLVLEDAEFDLGRELEGLIDMFSVQCINHNVEAVLDLSDDMPKLVRGDSARVVQIFANLISNSIKFTTTGHIILRGWCENLNTYSDTQFHLDQKKMRCAIKPKLRQQGNHLKKACKKENKMIIWFEIDDTGCGIDPSKWESVFDSFEQADPSTTRLHGGTGLGLCIVRTLVNKMGGEIKVVKKNGPGTLMRLYLLLKTPADGADLHCQVDFSGHNAVVLLALYGSMGRVIMSQWLRKIGLTTLGVSEWNELTRVLRKLFHSRRRENGFDVQCSLSEPLKSEVLKIQEVTDLFIIVVDVGLLDLSTDIWKEQINFLDNFSGKAKFAWMLNHDTSNAIKMELRKKGHFLMVNKPLYKAKMIHILGTVIKEKDTEHQKKSSNAAGAKEKDGGMHECLEIDSTHFDTASSEESDTAEMGDFNSPSTFHLRDVQKERDEIACQSQCQTFKCLIELADVDAEAREDPGQKNKPNVPSIHNGDDVLVCNKHAPFSTATQNECSKHDDRNSETISHKEQVNSYSNKAGNQEKALDGLRILLAEDTPVLQRVATIMLEKMGAKVIAVGDGLQAVEALNYSLRGNVCRRESPGNDGNTGLQTDIQESQSYDLILMDCQMPKMDGYEATKAIRKSETGTDLHIPIVALTAHAMSSDEAKCLEVGMDAYLTKPIDYKLMVSTILSLTKRKA</sequence>
<name>A0A835JZ47_9ROSI</name>
<evidence type="ECO:0000313" key="16">
    <source>
        <dbReference type="Proteomes" id="UP000657918"/>
    </source>
</evidence>
<evidence type="ECO:0000256" key="12">
    <source>
        <dbReference type="SAM" id="Phobius"/>
    </source>
</evidence>
<evidence type="ECO:0000313" key="15">
    <source>
        <dbReference type="EMBL" id="KAF9678598.1"/>
    </source>
</evidence>
<reference evidence="15 16" key="1">
    <citation type="submission" date="2020-10" db="EMBL/GenBank/DDBJ databases">
        <title>Plant Genome Project.</title>
        <authorList>
            <person name="Zhang R.-G."/>
        </authorList>
    </citation>
    <scope>NUCLEOTIDE SEQUENCE [LARGE SCALE GENOMIC DNA]</scope>
    <source>
        <strain evidence="15">FAFU-HL-1</strain>
        <tissue evidence="15">Leaf</tissue>
    </source>
</reference>
<dbReference type="GO" id="GO:0000155">
    <property type="term" value="F:phosphorelay sensor kinase activity"/>
    <property type="evidence" value="ECO:0007669"/>
    <property type="project" value="InterPro"/>
</dbReference>
<dbReference type="Gene3D" id="3.40.50.2300">
    <property type="match status" value="1"/>
</dbReference>
<dbReference type="Pfam" id="PF02518">
    <property type="entry name" value="HATPase_c"/>
    <property type="match status" value="1"/>
</dbReference>
<evidence type="ECO:0000256" key="9">
    <source>
        <dbReference type="ARBA" id="ARBA00023170"/>
    </source>
</evidence>
<dbReference type="InterPro" id="IPR050736">
    <property type="entry name" value="Sensor_HK_Regulatory"/>
</dbReference>
<dbReference type="SUPFAM" id="SSF47384">
    <property type="entry name" value="Homodimeric domain of signal transducing histidine kinase"/>
    <property type="match status" value="1"/>
</dbReference>
<dbReference type="SMART" id="SM00388">
    <property type="entry name" value="HisKA"/>
    <property type="match status" value="1"/>
</dbReference>
<keyword evidence="12" id="KW-0812">Transmembrane</keyword>
<dbReference type="PANTHER" id="PTHR43711:SF1">
    <property type="entry name" value="HISTIDINE KINASE 1"/>
    <property type="match status" value="1"/>
</dbReference>
<protein>
    <recommendedName>
        <fullName evidence="3">histidine kinase</fullName>
        <ecNumber evidence="3">2.7.13.3</ecNumber>
    </recommendedName>
</protein>
<feature type="domain" description="Response regulatory" evidence="14">
    <location>
        <begin position="1106"/>
        <end position="1251"/>
    </location>
</feature>
<evidence type="ECO:0000256" key="5">
    <source>
        <dbReference type="ARBA" id="ARBA00022679"/>
    </source>
</evidence>
<evidence type="ECO:0000256" key="1">
    <source>
        <dbReference type="ARBA" id="ARBA00000085"/>
    </source>
</evidence>
<dbReference type="InterPro" id="IPR005467">
    <property type="entry name" value="His_kinase_dom"/>
</dbReference>
<accession>A0A835JZ47</accession>
<keyword evidence="5" id="KW-0808">Transferase</keyword>
<keyword evidence="6" id="KW-0418">Kinase</keyword>
<dbReference type="CDD" id="cd17546">
    <property type="entry name" value="REC_hyHK_CKI1_RcsC-like"/>
    <property type="match status" value="1"/>
</dbReference>
<evidence type="ECO:0000256" key="6">
    <source>
        <dbReference type="ARBA" id="ARBA00022777"/>
    </source>
</evidence>
<dbReference type="InterPro" id="IPR004358">
    <property type="entry name" value="Sig_transdc_His_kin-like_C"/>
</dbReference>
<dbReference type="InterPro" id="IPR003594">
    <property type="entry name" value="HATPase_dom"/>
</dbReference>
<evidence type="ECO:0000256" key="7">
    <source>
        <dbReference type="ARBA" id="ARBA00022824"/>
    </source>
</evidence>
<evidence type="ECO:0000256" key="8">
    <source>
        <dbReference type="ARBA" id="ARBA00023012"/>
    </source>
</evidence>
<dbReference type="Pfam" id="PF00072">
    <property type="entry name" value="Response_reg"/>
    <property type="match status" value="1"/>
</dbReference>
<feature type="domain" description="Histidine kinase" evidence="13">
    <location>
        <begin position="517"/>
        <end position="774"/>
    </location>
</feature>
<dbReference type="PROSITE" id="PS50109">
    <property type="entry name" value="HIS_KIN"/>
    <property type="match status" value="1"/>
</dbReference>
<dbReference type="EMBL" id="JADGMS010000007">
    <property type="protein sequence ID" value="KAF9678598.1"/>
    <property type="molecule type" value="Genomic_DNA"/>
</dbReference>
<feature type="region of interest" description="Disordered" evidence="11">
    <location>
        <begin position="946"/>
        <end position="965"/>
    </location>
</feature>
<keyword evidence="12" id="KW-0472">Membrane</keyword>
<dbReference type="SMART" id="SM00448">
    <property type="entry name" value="REC"/>
    <property type="match status" value="1"/>
</dbReference>
<dbReference type="AlphaFoldDB" id="A0A835JZ47"/>
<feature type="region of interest" description="Disordered" evidence="11">
    <location>
        <begin position="1066"/>
        <end position="1091"/>
    </location>
</feature>
<dbReference type="Gene3D" id="3.30.565.10">
    <property type="entry name" value="Histidine kinase-like ATPase, C-terminal domain"/>
    <property type="match status" value="1"/>
</dbReference>
<keyword evidence="9" id="KW-0675">Receptor</keyword>
<keyword evidence="7" id="KW-0256">Endoplasmic reticulum</keyword>
<evidence type="ECO:0000256" key="4">
    <source>
        <dbReference type="ARBA" id="ARBA00022553"/>
    </source>
</evidence>
<dbReference type="SUPFAM" id="SSF55874">
    <property type="entry name" value="ATPase domain of HSP90 chaperone/DNA topoisomerase II/histidine kinase"/>
    <property type="match status" value="1"/>
</dbReference>
<feature type="modified residue" description="4-aspartylphosphate" evidence="10">
    <location>
        <position position="1182"/>
    </location>
</feature>
<dbReference type="Gene3D" id="1.10.287.130">
    <property type="match status" value="1"/>
</dbReference>
<organism evidence="15 16">
    <name type="scientific">Salix dunnii</name>
    <dbReference type="NCBI Taxonomy" id="1413687"/>
    <lineage>
        <taxon>Eukaryota</taxon>
        <taxon>Viridiplantae</taxon>
        <taxon>Streptophyta</taxon>
        <taxon>Embryophyta</taxon>
        <taxon>Tracheophyta</taxon>
        <taxon>Spermatophyta</taxon>
        <taxon>Magnoliopsida</taxon>
        <taxon>eudicotyledons</taxon>
        <taxon>Gunneridae</taxon>
        <taxon>Pentapetalae</taxon>
        <taxon>rosids</taxon>
        <taxon>fabids</taxon>
        <taxon>Malpighiales</taxon>
        <taxon>Salicaceae</taxon>
        <taxon>Saliceae</taxon>
        <taxon>Salix</taxon>
    </lineage>
</organism>
<dbReference type="InterPro" id="IPR036097">
    <property type="entry name" value="HisK_dim/P_sf"/>
</dbReference>
<comment type="subcellular location">
    <subcellularLocation>
        <location evidence="2">Endoplasmic reticulum membrane</location>
        <topology evidence="2">Multi-pass membrane protein</topology>
    </subcellularLocation>
</comment>
<evidence type="ECO:0000259" key="13">
    <source>
        <dbReference type="PROSITE" id="PS50109"/>
    </source>
</evidence>
<keyword evidence="12" id="KW-1133">Transmembrane helix</keyword>
<gene>
    <name evidence="15" type="ORF">SADUNF_Sadunf07G0051200</name>
</gene>
<dbReference type="GO" id="GO:0005789">
    <property type="term" value="C:endoplasmic reticulum membrane"/>
    <property type="evidence" value="ECO:0007669"/>
    <property type="project" value="UniProtKB-SubCell"/>
</dbReference>
<dbReference type="InterPro" id="IPR003661">
    <property type="entry name" value="HisK_dim/P_dom"/>
</dbReference>
<evidence type="ECO:0000256" key="10">
    <source>
        <dbReference type="PROSITE-ProRule" id="PRU00169"/>
    </source>
</evidence>
<comment type="caution">
    <text evidence="15">The sequence shown here is derived from an EMBL/GenBank/DDBJ whole genome shotgun (WGS) entry which is preliminary data.</text>
</comment>
<evidence type="ECO:0000256" key="11">
    <source>
        <dbReference type="SAM" id="MobiDB-lite"/>
    </source>
</evidence>
<dbReference type="PROSITE" id="PS50110">
    <property type="entry name" value="RESPONSE_REGULATORY"/>
    <property type="match status" value="1"/>
</dbReference>
<dbReference type="FunFam" id="1.10.287.130:FF:000025">
    <property type="entry name" value="Histidine kinase 1-like protein"/>
    <property type="match status" value="1"/>
</dbReference>
<dbReference type="SMART" id="SM00387">
    <property type="entry name" value="HATPase_c"/>
    <property type="match status" value="1"/>
</dbReference>
<dbReference type="PRINTS" id="PR00344">
    <property type="entry name" value="BCTRLSENSOR"/>
</dbReference>
<dbReference type="InterPro" id="IPR011006">
    <property type="entry name" value="CheY-like_superfamily"/>
</dbReference>
<dbReference type="InterPro" id="IPR036890">
    <property type="entry name" value="HATPase_C_sf"/>
</dbReference>
<proteinExistence type="predicted"/>
<dbReference type="EC" id="2.7.13.3" evidence="3"/>
<dbReference type="Proteomes" id="UP000657918">
    <property type="component" value="Unassembled WGS sequence"/>
</dbReference>
<evidence type="ECO:0000259" key="14">
    <source>
        <dbReference type="PROSITE" id="PS50110"/>
    </source>
</evidence>
<feature type="compositionally biased region" description="Basic and acidic residues" evidence="11">
    <location>
        <begin position="1071"/>
        <end position="1087"/>
    </location>
</feature>
<keyword evidence="4 10" id="KW-0597">Phosphoprotein</keyword>
<keyword evidence="16" id="KW-1185">Reference proteome</keyword>
<dbReference type="Pfam" id="PF00512">
    <property type="entry name" value="HisKA"/>
    <property type="match status" value="1"/>
</dbReference>
<dbReference type="InterPro" id="IPR001789">
    <property type="entry name" value="Sig_transdc_resp-reg_receiver"/>
</dbReference>
<feature type="transmembrane region" description="Helical" evidence="12">
    <location>
        <begin position="78"/>
        <end position="104"/>
    </location>
</feature>
<dbReference type="OrthoDB" id="10266508at2759"/>